<dbReference type="SUPFAM" id="SSF51316">
    <property type="entry name" value="Mss4-like"/>
    <property type="match status" value="1"/>
</dbReference>
<dbReference type="InterPro" id="IPR036249">
    <property type="entry name" value="Thioredoxin-like_sf"/>
</dbReference>
<comment type="function">
    <text evidence="3 7">Has an important function as a repair enzyme for proteins that have been inactivated by oxidation. Catalyzes the reversible oxidation-reduction of methionine sulfoxide in proteins to methionine.</text>
</comment>
<evidence type="ECO:0000256" key="3">
    <source>
        <dbReference type="ARBA" id="ARBA00024679"/>
    </source>
</evidence>
<feature type="active site" evidence="7">
    <location>
        <position position="27"/>
    </location>
</feature>
<dbReference type="Gene3D" id="3.30.1060.10">
    <property type="entry name" value="Peptide methionine sulphoxide reductase MsrA"/>
    <property type="match status" value="1"/>
</dbReference>
<keyword evidence="2" id="KW-0511">Multifunctional enzyme</keyword>
<sequence>MKIIFLIVAMFVSLQAKQQTIVFGAGCFWGVEKHFEGKKGVIEVKSGFAGGNYKNPTYKTVLDHRLSSPKGVVNHTEVVQVIYEEDKISADELIRNFWELHNPTQGNRQGNDIGNNYRSALYYTNEEQKKSALETKDMYQVLLNKAGYGKITTEIKALEEFYVAEAYHQDYLKKNPNGYCPNHSTGIKFDKQTQKQVFITPYAGKEIVVIDAKGCPYCEKFEKDVTSFYKGDIPLRTAQKEQLKGFAIKTKLDATPTILFIQNGKEINAHRGYMDAKTFYKALAAFKLGTSSEAFNVAFNQGTDARFCKQYDKFKNTPDGVFIDALSGDILFDTRDRFNSGTGWLSFYKAVEGATIEKKDISYGMVRTEVLAKKSGMHLGHVFDDAPGGRQRFCINATVLEFIPRDKIQ</sequence>
<dbReference type="EMBL" id="JAQTJH010000023">
    <property type="protein sequence ID" value="MDK2063210.1"/>
    <property type="molecule type" value="Genomic_DNA"/>
</dbReference>
<dbReference type="NCBIfam" id="TIGR00401">
    <property type="entry name" value="msrA"/>
    <property type="match status" value="1"/>
</dbReference>
<evidence type="ECO:0000256" key="7">
    <source>
        <dbReference type="HAMAP-Rule" id="MF_01401"/>
    </source>
</evidence>
<comment type="similarity">
    <text evidence="7">Belongs to the MsrA Met sulfoxide reductase family.</text>
</comment>
<dbReference type="Proteomes" id="UP001237843">
    <property type="component" value="Unassembled WGS sequence"/>
</dbReference>
<dbReference type="InterPro" id="IPR011057">
    <property type="entry name" value="Mss4-like_sf"/>
</dbReference>
<dbReference type="Pfam" id="PF01641">
    <property type="entry name" value="SelR"/>
    <property type="match status" value="1"/>
</dbReference>
<dbReference type="AlphaFoldDB" id="A0AAW6VQZ5"/>
<proteinExistence type="inferred from homology"/>
<feature type="domain" description="MsrB" evidence="8">
    <location>
        <begin position="283"/>
        <end position="405"/>
    </location>
</feature>
<dbReference type="HAMAP" id="MF_01401">
    <property type="entry name" value="MsrA"/>
    <property type="match status" value="1"/>
</dbReference>
<dbReference type="PANTHER" id="PTHR42799:SF2">
    <property type="entry name" value="MITOCHONDRIAL PEPTIDE METHIONINE SULFOXIDE REDUCTASE"/>
    <property type="match status" value="1"/>
</dbReference>
<gene>
    <name evidence="7 9" type="primary">msrA</name>
    <name evidence="9" type="ORF">PT520_11850</name>
</gene>
<dbReference type="SUPFAM" id="SSF55068">
    <property type="entry name" value="Peptide methionine sulfoxide reductase"/>
    <property type="match status" value="1"/>
</dbReference>
<dbReference type="Pfam" id="PF01625">
    <property type="entry name" value="PMSR"/>
    <property type="match status" value="1"/>
</dbReference>
<dbReference type="InterPro" id="IPR002579">
    <property type="entry name" value="Met_Sox_Rdtase_MsrB_dom"/>
</dbReference>
<comment type="caution">
    <text evidence="9">The sequence shown here is derived from an EMBL/GenBank/DDBJ whole genome shotgun (WGS) entry which is preliminary data.</text>
</comment>
<protein>
    <recommendedName>
        <fullName evidence="7">Peptide methionine sulfoxide reductase MsrA</fullName>
        <shortName evidence="7">Protein-methionine-S-oxide reductase</shortName>
        <ecNumber evidence="7">1.8.4.11</ecNumber>
    </recommendedName>
    <alternativeName>
        <fullName evidence="7">Peptide-methionine (S)-S-oxide reductase</fullName>
        <shortName evidence="7">Peptide Met(O) reductase</shortName>
    </alternativeName>
</protein>
<dbReference type="PROSITE" id="PS51790">
    <property type="entry name" value="MSRB"/>
    <property type="match status" value="1"/>
</dbReference>
<dbReference type="InterPro" id="IPR050162">
    <property type="entry name" value="MsrA_MetSO_reductase"/>
</dbReference>
<dbReference type="InterPro" id="IPR012336">
    <property type="entry name" value="Thioredoxin-like_fold"/>
</dbReference>
<evidence type="ECO:0000256" key="2">
    <source>
        <dbReference type="ARBA" id="ARBA00023268"/>
    </source>
</evidence>
<comment type="catalytic activity">
    <reaction evidence="5">
        <text>L-methionyl-[protein] + [thioredoxin]-disulfide + H2O = L-methionyl-(R)-S-oxide-[protein] + [thioredoxin]-dithiol</text>
        <dbReference type="Rhea" id="RHEA:24164"/>
        <dbReference type="Rhea" id="RHEA-COMP:10698"/>
        <dbReference type="Rhea" id="RHEA-COMP:10700"/>
        <dbReference type="Rhea" id="RHEA-COMP:12313"/>
        <dbReference type="Rhea" id="RHEA-COMP:12314"/>
        <dbReference type="ChEBI" id="CHEBI:15377"/>
        <dbReference type="ChEBI" id="CHEBI:16044"/>
        <dbReference type="ChEBI" id="CHEBI:29950"/>
        <dbReference type="ChEBI" id="CHEBI:45764"/>
        <dbReference type="ChEBI" id="CHEBI:50058"/>
        <dbReference type="EC" id="1.8.4.12"/>
    </reaction>
</comment>
<dbReference type="GO" id="GO:0034599">
    <property type="term" value="P:cellular response to oxidative stress"/>
    <property type="evidence" value="ECO:0007669"/>
    <property type="project" value="TreeGrafter"/>
</dbReference>
<dbReference type="GO" id="GO:0005737">
    <property type="term" value="C:cytoplasm"/>
    <property type="evidence" value="ECO:0007669"/>
    <property type="project" value="TreeGrafter"/>
</dbReference>
<evidence type="ECO:0000256" key="6">
    <source>
        <dbReference type="ARBA" id="ARBA00048782"/>
    </source>
</evidence>
<dbReference type="RefSeq" id="WP_082006910.1">
    <property type="nucleotide sequence ID" value="NZ_JAQTJH010000023.1"/>
</dbReference>
<dbReference type="PANTHER" id="PTHR42799">
    <property type="entry name" value="MITOCHONDRIAL PEPTIDE METHIONINE SULFOXIDE REDUCTASE"/>
    <property type="match status" value="1"/>
</dbReference>
<reference evidence="9" key="2">
    <citation type="submission" date="2023-02" db="EMBL/GenBank/DDBJ databases">
        <authorList>
            <person name="Concha-Toloza M."/>
            <person name="Lopez-Cantillo M."/>
            <person name="Molina-Mora J."/>
            <person name="Collado L."/>
        </authorList>
    </citation>
    <scope>NUCLEOTIDE SEQUENCE</scope>
    <source>
        <strain evidence="9">FR1p273A</strain>
    </source>
</reference>
<evidence type="ECO:0000313" key="9">
    <source>
        <dbReference type="EMBL" id="MDK2063210.1"/>
    </source>
</evidence>
<name>A0AAW6VQZ5_9BACT</name>
<dbReference type="GO" id="GO:0033743">
    <property type="term" value="F:peptide-methionine (R)-S-oxide reductase activity"/>
    <property type="evidence" value="ECO:0007669"/>
    <property type="project" value="UniProtKB-EC"/>
</dbReference>
<evidence type="ECO:0000313" key="10">
    <source>
        <dbReference type="Proteomes" id="UP001237843"/>
    </source>
</evidence>
<reference evidence="9" key="1">
    <citation type="journal article" date="2023" name="Antibiotics">
        <title>Genomic Characterization of Antibiotic-Resistant Campylobacterales Isolated from Chilean Poultry Meat.</title>
        <authorList>
            <person name="Concha-Toloza M."/>
            <person name="Lopez-Cantillo M."/>
            <person name="Molina-Mora J.A."/>
            <person name="Collado L."/>
        </authorList>
    </citation>
    <scope>NUCLEOTIDE SEQUENCE</scope>
    <source>
        <strain evidence="9">FR1p273A</strain>
    </source>
</reference>
<dbReference type="Gene3D" id="3.40.30.10">
    <property type="entry name" value="Glutaredoxin"/>
    <property type="match status" value="1"/>
</dbReference>
<evidence type="ECO:0000256" key="5">
    <source>
        <dbReference type="ARBA" id="ARBA00048488"/>
    </source>
</evidence>
<dbReference type="InterPro" id="IPR036509">
    <property type="entry name" value="Met_Sox_Rdtase_MsrA_sf"/>
</dbReference>
<evidence type="ECO:0000259" key="8">
    <source>
        <dbReference type="PROSITE" id="PS51790"/>
    </source>
</evidence>
<comment type="catalytic activity">
    <reaction evidence="4 7">
        <text>L-methionyl-[protein] + [thioredoxin]-disulfide + H2O = L-methionyl-(S)-S-oxide-[protein] + [thioredoxin]-dithiol</text>
        <dbReference type="Rhea" id="RHEA:14217"/>
        <dbReference type="Rhea" id="RHEA-COMP:10698"/>
        <dbReference type="Rhea" id="RHEA-COMP:10700"/>
        <dbReference type="Rhea" id="RHEA-COMP:12313"/>
        <dbReference type="Rhea" id="RHEA-COMP:12315"/>
        <dbReference type="ChEBI" id="CHEBI:15377"/>
        <dbReference type="ChEBI" id="CHEBI:16044"/>
        <dbReference type="ChEBI" id="CHEBI:29950"/>
        <dbReference type="ChEBI" id="CHEBI:44120"/>
        <dbReference type="ChEBI" id="CHEBI:50058"/>
        <dbReference type="EC" id="1.8.4.11"/>
    </reaction>
</comment>
<organism evidence="9 10">
    <name type="scientific">Aliarcobacter butzleri</name>
    <dbReference type="NCBI Taxonomy" id="28197"/>
    <lineage>
        <taxon>Bacteria</taxon>
        <taxon>Pseudomonadati</taxon>
        <taxon>Campylobacterota</taxon>
        <taxon>Epsilonproteobacteria</taxon>
        <taxon>Campylobacterales</taxon>
        <taxon>Arcobacteraceae</taxon>
        <taxon>Aliarcobacter</taxon>
    </lineage>
</organism>
<keyword evidence="1 7" id="KW-0560">Oxidoreductase</keyword>
<dbReference type="GO" id="GO:0008113">
    <property type="term" value="F:peptide-methionine (S)-S-oxide reductase activity"/>
    <property type="evidence" value="ECO:0007669"/>
    <property type="project" value="UniProtKB-UniRule"/>
</dbReference>
<accession>A0AAW6VQZ5</accession>
<dbReference type="SUPFAM" id="SSF52833">
    <property type="entry name" value="Thioredoxin-like"/>
    <property type="match status" value="1"/>
</dbReference>
<dbReference type="InterPro" id="IPR002569">
    <property type="entry name" value="Met_Sox_Rdtase_MsrA_dom"/>
</dbReference>
<dbReference type="EC" id="1.8.4.11" evidence="7"/>
<dbReference type="Pfam" id="PF13098">
    <property type="entry name" value="Thioredoxin_2"/>
    <property type="match status" value="1"/>
</dbReference>
<dbReference type="Gene3D" id="2.170.150.20">
    <property type="entry name" value="Peptide methionine sulfoxide reductase"/>
    <property type="match status" value="1"/>
</dbReference>
<comment type="catalytic activity">
    <reaction evidence="6 7">
        <text>[thioredoxin]-disulfide + L-methionine + H2O = L-methionine (S)-S-oxide + [thioredoxin]-dithiol</text>
        <dbReference type="Rhea" id="RHEA:19993"/>
        <dbReference type="Rhea" id="RHEA-COMP:10698"/>
        <dbReference type="Rhea" id="RHEA-COMP:10700"/>
        <dbReference type="ChEBI" id="CHEBI:15377"/>
        <dbReference type="ChEBI" id="CHEBI:29950"/>
        <dbReference type="ChEBI" id="CHEBI:50058"/>
        <dbReference type="ChEBI" id="CHEBI:57844"/>
        <dbReference type="ChEBI" id="CHEBI:58772"/>
        <dbReference type="EC" id="1.8.4.11"/>
    </reaction>
</comment>
<evidence type="ECO:0000256" key="4">
    <source>
        <dbReference type="ARBA" id="ARBA00047806"/>
    </source>
</evidence>
<evidence type="ECO:0000256" key="1">
    <source>
        <dbReference type="ARBA" id="ARBA00023002"/>
    </source>
</evidence>